<feature type="repeat" description="ANK" evidence="3">
    <location>
        <begin position="723"/>
        <end position="755"/>
    </location>
</feature>
<dbReference type="STRING" id="336963.C4JQ11"/>
<dbReference type="Gene3D" id="1.25.40.20">
    <property type="entry name" value="Ankyrin repeat-containing domain"/>
    <property type="match status" value="3"/>
</dbReference>
<dbReference type="SMART" id="SM00248">
    <property type="entry name" value="ANK"/>
    <property type="match status" value="7"/>
</dbReference>
<organism evidence="6 7">
    <name type="scientific">Uncinocarpus reesii (strain UAMH 1704)</name>
    <dbReference type="NCBI Taxonomy" id="336963"/>
    <lineage>
        <taxon>Eukaryota</taxon>
        <taxon>Fungi</taxon>
        <taxon>Dikarya</taxon>
        <taxon>Ascomycota</taxon>
        <taxon>Pezizomycotina</taxon>
        <taxon>Eurotiomycetes</taxon>
        <taxon>Eurotiomycetidae</taxon>
        <taxon>Onygenales</taxon>
        <taxon>Onygenaceae</taxon>
        <taxon>Uncinocarpus</taxon>
    </lineage>
</organism>
<reference evidence="7" key="1">
    <citation type="journal article" date="2009" name="Genome Res.">
        <title>Comparative genomic analyses of the human fungal pathogens Coccidioides and their relatives.</title>
        <authorList>
            <person name="Sharpton T.J."/>
            <person name="Stajich J.E."/>
            <person name="Rounsley S.D."/>
            <person name="Gardner M.J."/>
            <person name="Wortman J.R."/>
            <person name="Jordar V.S."/>
            <person name="Maiti R."/>
            <person name="Kodira C.D."/>
            <person name="Neafsey D.E."/>
            <person name="Zeng Q."/>
            <person name="Hung C.-Y."/>
            <person name="McMahan C."/>
            <person name="Muszewska A."/>
            <person name="Grynberg M."/>
            <person name="Mandel M.A."/>
            <person name="Kellner E.M."/>
            <person name="Barker B.M."/>
            <person name="Galgiani J.N."/>
            <person name="Orbach M.J."/>
            <person name="Kirkland T.N."/>
            <person name="Cole G.T."/>
            <person name="Henn M.R."/>
            <person name="Birren B.W."/>
            <person name="Taylor J.W."/>
        </authorList>
    </citation>
    <scope>NUCLEOTIDE SEQUENCE [LARGE SCALE GENOMIC DNA]</scope>
    <source>
        <strain evidence="7">UAMH 1704</strain>
    </source>
</reference>
<sequence length="1518" mass="169299">MANIELDDIATDTSAVLRSGRGEGSGTQLAATQLHASPADVDFLSFIYTLWQLNIPVLNPCLLDTQTAISASGTLGRGGQSVVDAVYENQRYSNKYDESSASKVIYKRTVKRTAQGEGDPSHDTAALESFVREVSVLGRLRGHPNVIQLLGVAWEQAEGCEIRPVLVIEYAPFNSLAYFLSEQTATALNFHQKREFCADIASGLSSVHENGIIWGDCKPENILIFKDDSRPGGLRAKVSDFGACEPEVTIESRFRGFSVPWTAPEALTATGFAQLVRSEIYSFGLVVWSIAMDGRQFQKRYWGEAMSKNRRIDDEEVGIEHIQRLKATSSEAAGILNIAVSSTTSYLNCSGTGAHPLASHIEIETFTRVLESTLQHNPNHRTQDMASVAQRLYLLSPKSVTKPISISRFNGELSLEYLLSTYGADSHLKPVASLILEKLINLNSVAENPQSRFQASLCYLVGFGTKVDLGKAAELMKSSAFLDYPKAQGMYATIQAIISLKQECRDHTQENSTTTEQNADLIMFDDLEIENNQETASSPPVQVHTDEEMEWLKDASAAGSWLAAAELHNRSPTDFQIAVSRFRSSLVDFPSAKEECDEFSTLSERSGSLKGNSALHLAALKGSETSLKRLIDIHDTLELVNGIGETPLICATRAGHAGIAAFLLTHGANINHADNRGITASHWLVFMNASELQLLQCRISDALLDAQSISRVDCSEHWGATLQPGTPLDWAVDRRNFDAVDLFLERGANPQIQTLGRPSAINRAAGRHDFQMCDRILRKYPCLSLDIFDSHGESPLSYCFQTDYTLERLLISGTQSEAFLEVLELFARHGTDFTYINAHGENVLYSAIKRGNLEEIEILLSWLEKRQIHLEFIFSATGPNRWSSFRRALYASDKRIFTTIFSQIDIGELNALHVDESPDGLSIFHELAFVPESNAREIGKVIFSGKGMQKTRLRKALRNCRLPAWGGRARMTAFQLAVLCQNFSLADFWVKMGANPLAGLERQRFLGYLISYQKILAAEPSKWLLYMRDDGVPNVLRRFPHPAAIEKSITYLLCSDSVWWSMLRRPGWSVYWHGPEFDRDSEHEPLIAWRPDMFTALTALMRADSSNERSMNRHALQTYGTSGYLDANSLAFSHRVRHTLDFGSFLISYEANSQKHARSGHNLVTALDLAFDMVLHSSYSDQAERIFLAILDKYSGPLHCNFPYFHYSPIGRSWMRNLTRRETLLHRAIRAGKITIVERLLEHGADWNMANTNWQSPLRLANLLFYNLNPDDLANHGSFLQRLGPAVPPNSADIETANTVDNSDGSASVILAILNEHARSSPQHKLWGPIRAIREVHWPWSKYETDDLGIRFIIYYVFVLTLVALILGIPLYVWNSIASTTSVKLLDVLVNLQLVGDCVMLAKRNGSDPRAQCSVENSEAVRAFQDVALPPVASLRNLTTAVVDTFSGCYNGSLPQRLHGNSTCPWPSTIGVPGCDDDTDQGYFDAAEGEFTSQMEYYLKKMVKCKCTWRGKPYREEP</sequence>
<dbReference type="GO" id="GO:0005524">
    <property type="term" value="F:ATP binding"/>
    <property type="evidence" value="ECO:0007669"/>
    <property type="project" value="InterPro"/>
</dbReference>
<feature type="transmembrane region" description="Helical" evidence="4">
    <location>
        <begin position="1353"/>
        <end position="1374"/>
    </location>
</feature>
<keyword evidence="4" id="KW-1133">Transmembrane helix</keyword>
<evidence type="ECO:0000256" key="1">
    <source>
        <dbReference type="ARBA" id="ARBA00022737"/>
    </source>
</evidence>
<dbReference type="InterPro" id="IPR002110">
    <property type="entry name" value="Ankyrin_rpt"/>
</dbReference>
<evidence type="ECO:0000256" key="4">
    <source>
        <dbReference type="SAM" id="Phobius"/>
    </source>
</evidence>
<gene>
    <name evidence="6" type="ORF">UREG_03244</name>
</gene>
<dbReference type="Pfam" id="PF12796">
    <property type="entry name" value="Ank_2"/>
    <property type="match status" value="1"/>
</dbReference>
<dbReference type="Pfam" id="PF00069">
    <property type="entry name" value="Pkinase"/>
    <property type="match status" value="1"/>
</dbReference>
<dbReference type="InterPro" id="IPR011009">
    <property type="entry name" value="Kinase-like_dom_sf"/>
</dbReference>
<dbReference type="PROSITE" id="PS50297">
    <property type="entry name" value="ANK_REP_REGION"/>
    <property type="match status" value="2"/>
</dbReference>
<dbReference type="GO" id="GO:0004672">
    <property type="term" value="F:protein kinase activity"/>
    <property type="evidence" value="ECO:0007669"/>
    <property type="project" value="InterPro"/>
</dbReference>
<dbReference type="EMBL" id="CH476616">
    <property type="protein sequence ID" value="EEP78398.1"/>
    <property type="molecule type" value="Genomic_DNA"/>
</dbReference>
<evidence type="ECO:0000259" key="5">
    <source>
        <dbReference type="PROSITE" id="PS50011"/>
    </source>
</evidence>
<evidence type="ECO:0000313" key="7">
    <source>
        <dbReference type="Proteomes" id="UP000002058"/>
    </source>
</evidence>
<dbReference type="PANTHER" id="PTHR24198:SF165">
    <property type="entry name" value="ANKYRIN REPEAT-CONTAINING PROTEIN-RELATED"/>
    <property type="match status" value="1"/>
</dbReference>
<keyword evidence="7" id="KW-1185">Reference proteome</keyword>
<dbReference type="SUPFAM" id="SSF56112">
    <property type="entry name" value="Protein kinase-like (PK-like)"/>
    <property type="match status" value="1"/>
</dbReference>
<keyword evidence="1" id="KW-0677">Repeat</keyword>
<dbReference type="InterPro" id="IPR036770">
    <property type="entry name" value="Ankyrin_rpt-contain_sf"/>
</dbReference>
<feature type="repeat" description="ANK" evidence="3">
    <location>
        <begin position="1220"/>
        <end position="1252"/>
    </location>
</feature>
<dbReference type="eggNOG" id="KOG4177">
    <property type="taxonomic scope" value="Eukaryota"/>
</dbReference>
<dbReference type="KEGG" id="ure:UREG_03244"/>
<evidence type="ECO:0000256" key="2">
    <source>
        <dbReference type="ARBA" id="ARBA00023043"/>
    </source>
</evidence>
<dbReference type="HOGENOM" id="CLU_247879_0_0_1"/>
<dbReference type="GeneID" id="8439675"/>
<dbReference type="PROSITE" id="PS50011">
    <property type="entry name" value="PROTEIN_KINASE_DOM"/>
    <property type="match status" value="1"/>
</dbReference>
<dbReference type="eggNOG" id="KOG0192">
    <property type="taxonomic scope" value="Eukaryota"/>
</dbReference>
<dbReference type="PANTHER" id="PTHR24198">
    <property type="entry name" value="ANKYRIN REPEAT AND PROTEIN KINASE DOMAIN-CONTAINING PROTEIN"/>
    <property type="match status" value="1"/>
</dbReference>
<dbReference type="RefSeq" id="XP_002543727.1">
    <property type="nucleotide sequence ID" value="XM_002543681.1"/>
</dbReference>
<protein>
    <recommendedName>
        <fullName evidence="5">Protein kinase domain-containing protein</fullName>
    </recommendedName>
</protein>
<dbReference type="PROSITE" id="PS50088">
    <property type="entry name" value="ANK_REPEAT"/>
    <property type="match status" value="3"/>
</dbReference>
<dbReference type="Proteomes" id="UP000002058">
    <property type="component" value="Unassembled WGS sequence"/>
</dbReference>
<dbReference type="Pfam" id="PF13857">
    <property type="entry name" value="Ank_5"/>
    <property type="match status" value="1"/>
</dbReference>
<keyword evidence="4" id="KW-0472">Membrane</keyword>
<accession>C4JQ11</accession>
<dbReference type="VEuPathDB" id="FungiDB:UREG_03244"/>
<dbReference type="InterPro" id="IPR000719">
    <property type="entry name" value="Prot_kinase_dom"/>
</dbReference>
<evidence type="ECO:0000256" key="3">
    <source>
        <dbReference type="PROSITE-ProRule" id="PRU00023"/>
    </source>
</evidence>
<dbReference type="InParanoid" id="C4JQ11"/>
<evidence type="ECO:0000313" key="6">
    <source>
        <dbReference type="EMBL" id="EEP78398.1"/>
    </source>
</evidence>
<feature type="repeat" description="ANK" evidence="3">
    <location>
        <begin position="643"/>
        <end position="675"/>
    </location>
</feature>
<dbReference type="OrthoDB" id="626167at2759"/>
<proteinExistence type="predicted"/>
<name>C4JQ11_UNCRE</name>
<feature type="domain" description="Protein kinase" evidence="5">
    <location>
        <begin position="69"/>
        <end position="394"/>
    </location>
</feature>
<dbReference type="SUPFAM" id="SSF48403">
    <property type="entry name" value="Ankyrin repeat"/>
    <property type="match status" value="2"/>
</dbReference>
<dbReference type="Gene3D" id="1.10.510.10">
    <property type="entry name" value="Transferase(Phosphotransferase) domain 1"/>
    <property type="match status" value="1"/>
</dbReference>
<keyword evidence="4" id="KW-0812">Transmembrane</keyword>
<keyword evidence="2 3" id="KW-0040">ANK repeat</keyword>